<name>A0A7J0DV38_9ERIC</name>
<gene>
    <name evidence="2" type="ORF">Acr_00g0082850</name>
</gene>
<dbReference type="Proteomes" id="UP000585474">
    <property type="component" value="Unassembled WGS sequence"/>
</dbReference>
<feature type="region of interest" description="Disordered" evidence="1">
    <location>
        <begin position="397"/>
        <end position="421"/>
    </location>
</feature>
<evidence type="ECO:0000256" key="1">
    <source>
        <dbReference type="SAM" id="MobiDB-lite"/>
    </source>
</evidence>
<dbReference type="EMBL" id="BJWL01000409">
    <property type="protein sequence ID" value="GFS42971.1"/>
    <property type="molecule type" value="Genomic_DNA"/>
</dbReference>
<organism evidence="2 3">
    <name type="scientific">Actinidia rufa</name>
    <dbReference type="NCBI Taxonomy" id="165716"/>
    <lineage>
        <taxon>Eukaryota</taxon>
        <taxon>Viridiplantae</taxon>
        <taxon>Streptophyta</taxon>
        <taxon>Embryophyta</taxon>
        <taxon>Tracheophyta</taxon>
        <taxon>Spermatophyta</taxon>
        <taxon>Magnoliopsida</taxon>
        <taxon>eudicotyledons</taxon>
        <taxon>Gunneridae</taxon>
        <taxon>Pentapetalae</taxon>
        <taxon>asterids</taxon>
        <taxon>Ericales</taxon>
        <taxon>Actinidiaceae</taxon>
        <taxon>Actinidia</taxon>
    </lineage>
</organism>
<evidence type="ECO:0000313" key="2">
    <source>
        <dbReference type="EMBL" id="GFS42971.1"/>
    </source>
</evidence>
<dbReference type="AlphaFoldDB" id="A0A7J0DV38"/>
<keyword evidence="3" id="KW-1185">Reference proteome</keyword>
<evidence type="ECO:0000313" key="3">
    <source>
        <dbReference type="Proteomes" id="UP000585474"/>
    </source>
</evidence>
<reference evidence="3" key="1">
    <citation type="submission" date="2019-07" db="EMBL/GenBank/DDBJ databases">
        <title>De Novo Assembly of kiwifruit Actinidia rufa.</title>
        <authorList>
            <person name="Sugita-Konishi S."/>
            <person name="Sato K."/>
            <person name="Mori E."/>
            <person name="Abe Y."/>
            <person name="Kisaki G."/>
            <person name="Hamano K."/>
            <person name="Suezawa K."/>
            <person name="Otani M."/>
            <person name="Fukuda T."/>
            <person name="Manabe T."/>
            <person name="Gomi K."/>
            <person name="Tabuchi M."/>
            <person name="Akimitsu K."/>
            <person name="Kataoka I."/>
        </authorList>
    </citation>
    <scope>NUCLEOTIDE SEQUENCE [LARGE SCALE GENOMIC DNA]</scope>
    <source>
        <strain evidence="3">cv. Fuchu</strain>
    </source>
</reference>
<comment type="caution">
    <text evidence="2">The sequence shown here is derived from an EMBL/GenBank/DDBJ whole genome shotgun (WGS) entry which is preliminary data.</text>
</comment>
<sequence>MNSLYLKGLTHDSDDQSYLVEALKVREATVFLKGHIELSITMLGTKSVIYHTADVATDVALAWPTDVAMTLMWRVVRDVGRLDPHVVFSFQRVGASRSNAPPGGWRMRARVMVTRDSNSSIRPNRRLIRPKRIFQSSIGAVRHSCGARWSHLRQPHPPSSSTLPTEVPFSPIDAEQIANKEVLGLAKVKQSTTFPSSKVWTAALYCSDYLAIAAFSGSSLLEQGRRKRVIDLEGGANGKQVQARERGELQLLCDGVEKGFNIGFPGKHPLVPVSYPFSSIFFYSRPVAPGQNLGEFCVGSAMQSCGWEWSCRDRSALTGVRRPSTITELVAHDLTKGCLSPNPLDREKTSPTFSMEPRQAISTELARATIRIALQVSEAQYRGDRAILTVGCSPQSRYLPRPSASSPPDNRAHPMANLGQIPDLEGLHREIHDMAEQMRIMNENNGRLMQLLTTANPPLPAAPPSLISSDLATLIVWGIVLRISVPNE</sequence>
<proteinExistence type="predicted"/>
<protein>
    <submittedName>
        <fullName evidence="2">Uncharacterized protein</fullName>
    </submittedName>
</protein>
<accession>A0A7J0DV38</accession>